<evidence type="ECO:0000313" key="2">
    <source>
        <dbReference type="EMBL" id="KAK6788523.1"/>
    </source>
</evidence>
<accession>A0AAN8THC4</accession>
<dbReference type="EMBL" id="JBANQN010000005">
    <property type="protein sequence ID" value="KAK6788523.1"/>
    <property type="molecule type" value="Genomic_DNA"/>
</dbReference>
<keyword evidence="3" id="KW-1185">Reference proteome</keyword>
<dbReference type="AlphaFoldDB" id="A0AAN8THC4"/>
<keyword evidence="1" id="KW-0732">Signal</keyword>
<gene>
    <name evidence="2" type="ORF">RDI58_012321</name>
</gene>
<protein>
    <submittedName>
        <fullName evidence="2">Uncharacterized protein</fullName>
    </submittedName>
</protein>
<evidence type="ECO:0000313" key="3">
    <source>
        <dbReference type="Proteomes" id="UP001371456"/>
    </source>
</evidence>
<feature type="signal peptide" evidence="1">
    <location>
        <begin position="1"/>
        <end position="22"/>
    </location>
</feature>
<organism evidence="2 3">
    <name type="scientific">Solanum bulbocastanum</name>
    <name type="common">Wild potato</name>
    <dbReference type="NCBI Taxonomy" id="147425"/>
    <lineage>
        <taxon>Eukaryota</taxon>
        <taxon>Viridiplantae</taxon>
        <taxon>Streptophyta</taxon>
        <taxon>Embryophyta</taxon>
        <taxon>Tracheophyta</taxon>
        <taxon>Spermatophyta</taxon>
        <taxon>Magnoliopsida</taxon>
        <taxon>eudicotyledons</taxon>
        <taxon>Gunneridae</taxon>
        <taxon>Pentapetalae</taxon>
        <taxon>asterids</taxon>
        <taxon>lamiids</taxon>
        <taxon>Solanales</taxon>
        <taxon>Solanaceae</taxon>
        <taxon>Solanoideae</taxon>
        <taxon>Solaneae</taxon>
        <taxon>Solanum</taxon>
    </lineage>
</organism>
<evidence type="ECO:0000256" key="1">
    <source>
        <dbReference type="SAM" id="SignalP"/>
    </source>
</evidence>
<sequence>MAKLSSTLCFFLLLVCVLGTNGIRDTASYVIVPNDQCLTALGVCSSKLCDEQCCEKNCFDNFKSKNPSGGCETIPGSALRICNCHHDCDN</sequence>
<feature type="chain" id="PRO_5042825948" evidence="1">
    <location>
        <begin position="23"/>
        <end position="90"/>
    </location>
</feature>
<reference evidence="2 3" key="1">
    <citation type="submission" date="2024-02" db="EMBL/GenBank/DDBJ databases">
        <title>de novo genome assembly of Solanum bulbocastanum strain 11H21.</title>
        <authorList>
            <person name="Hosaka A.J."/>
        </authorList>
    </citation>
    <scope>NUCLEOTIDE SEQUENCE [LARGE SCALE GENOMIC DNA]</scope>
    <source>
        <tissue evidence="2">Young leaves</tissue>
    </source>
</reference>
<proteinExistence type="predicted"/>
<name>A0AAN8THC4_SOLBU</name>
<dbReference type="Proteomes" id="UP001371456">
    <property type="component" value="Unassembled WGS sequence"/>
</dbReference>
<comment type="caution">
    <text evidence="2">The sequence shown here is derived from an EMBL/GenBank/DDBJ whole genome shotgun (WGS) entry which is preliminary data.</text>
</comment>